<dbReference type="Pfam" id="PF09684">
    <property type="entry name" value="Tail_P2_I"/>
    <property type="match status" value="1"/>
</dbReference>
<reference evidence="1 2" key="1">
    <citation type="journal article" date="2019" name="Appl. Environ. Microbiol.">
        <title>Co-occurrence of broad and narrow host-range viruses infecting the toxic bloom-forming cyanobacterium Microcystis aeruginosa.</title>
        <authorList>
            <person name="Morimoto D."/>
            <person name="Tominaga K."/>
            <person name="Nishimura Y."/>
            <person name="Yoshida N."/>
            <person name="Kimura S."/>
            <person name="Sako Y."/>
            <person name="Yoshida T."/>
        </authorList>
    </citation>
    <scope>NUCLEOTIDE SEQUENCE [LARGE SCALE GENOMIC DNA]</scope>
    <source>
        <strain evidence="1 2">11-30S32</strain>
    </source>
</reference>
<dbReference type="InterPro" id="IPR011748">
    <property type="entry name" value="Unchr_phage_tail-like"/>
</dbReference>
<evidence type="ECO:0000313" key="2">
    <source>
        <dbReference type="Proteomes" id="UP000321223"/>
    </source>
</evidence>
<dbReference type="NCBIfam" id="TIGR02242">
    <property type="entry name" value="tail_TIGR02242"/>
    <property type="match status" value="1"/>
</dbReference>
<proteinExistence type="predicted"/>
<gene>
    <name evidence="1" type="ORF">MAE30S32_05690</name>
</gene>
<dbReference type="AlphaFoldDB" id="A0A510PDV0"/>
<dbReference type="InterPro" id="IPR006521">
    <property type="entry name" value="Tail_protein_I"/>
</dbReference>
<dbReference type="Proteomes" id="UP000321223">
    <property type="component" value="Unassembled WGS sequence"/>
</dbReference>
<organism evidence="1 2">
    <name type="scientific">Microcystis aeruginosa 11-30S32</name>
    <dbReference type="NCBI Taxonomy" id="2358142"/>
    <lineage>
        <taxon>Bacteria</taxon>
        <taxon>Bacillati</taxon>
        <taxon>Cyanobacteriota</taxon>
        <taxon>Cyanophyceae</taxon>
        <taxon>Oscillatoriophycideae</taxon>
        <taxon>Chroococcales</taxon>
        <taxon>Microcystaceae</taxon>
        <taxon>Microcystis</taxon>
    </lineage>
</organism>
<accession>A0A510PDV0</accession>
<dbReference type="RefSeq" id="WP_147069012.1">
    <property type="nucleotide sequence ID" value="NZ_BHVU01000019.1"/>
</dbReference>
<dbReference type="EMBL" id="BHVU01000019">
    <property type="protein sequence ID" value="GCA91917.1"/>
    <property type="molecule type" value="Genomic_DNA"/>
</dbReference>
<protein>
    <recommendedName>
        <fullName evidence="3">Phage tail protein I</fullName>
    </recommendedName>
</protein>
<evidence type="ECO:0000313" key="1">
    <source>
        <dbReference type="EMBL" id="GCA91917.1"/>
    </source>
</evidence>
<name>A0A510PDV0_MICAE</name>
<comment type="caution">
    <text evidence="1">The sequence shown here is derived from an EMBL/GenBank/DDBJ whole genome shotgun (WGS) entry which is preliminary data.</text>
</comment>
<sequence length="240" mass="26610">MPSTPTRTPSSLLEYLPAIYQADPFLGQFLLAFEKILLGIKDEVPFPEIENNRNFPPNGLEEIIAGVATYFDPQQTPDEFLSWLASWTALSLRADVNPIIQRQFIANIIKHYQLRGTKTNLEELLRIFVLGKPSVIETAEAEFQIGVHSTIGKDTYLGGGPPHFFTVTIALAEELKSKPQELARQLEIANALIQLEKPAHTDYKLIPIYPGTIQIGNKDSSVLGINTILGTMPTQPTTSP</sequence>
<evidence type="ECO:0008006" key="3">
    <source>
        <dbReference type="Google" id="ProtNLM"/>
    </source>
</evidence>